<evidence type="ECO:0000313" key="2">
    <source>
        <dbReference type="Proteomes" id="UP001161390"/>
    </source>
</evidence>
<accession>A0ABQ5UYD7</accession>
<reference evidence="1" key="1">
    <citation type="journal article" date="2014" name="Int. J. Syst. Evol. Microbiol.">
        <title>Complete genome of a new Firmicutes species belonging to the dominant human colonic microbiota ('Ruminococcus bicirculans') reveals two chromosomes and a selective capacity to utilize plant glucans.</title>
        <authorList>
            <consortium name="NISC Comparative Sequencing Program"/>
            <person name="Wegmann U."/>
            <person name="Louis P."/>
            <person name="Goesmann A."/>
            <person name="Henrissat B."/>
            <person name="Duncan S.H."/>
            <person name="Flint H.J."/>
        </authorList>
    </citation>
    <scope>NUCLEOTIDE SEQUENCE</scope>
    <source>
        <strain evidence="1">NBRC 108216</strain>
    </source>
</reference>
<dbReference type="EMBL" id="BSNJ01000001">
    <property type="protein sequence ID" value="GLQ19439.1"/>
    <property type="molecule type" value="Genomic_DNA"/>
</dbReference>
<dbReference type="Proteomes" id="UP001161390">
    <property type="component" value="Unassembled WGS sequence"/>
</dbReference>
<evidence type="ECO:0000313" key="1">
    <source>
        <dbReference type="EMBL" id="GLQ19439.1"/>
    </source>
</evidence>
<organism evidence="1 2">
    <name type="scientific">Algimonas porphyrae</name>
    <dbReference type="NCBI Taxonomy" id="1128113"/>
    <lineage>
        <taxon>Bacteria</taxon>
        <taxon>Pseudomonadati</taxon>
        <taxon>Pseudomonadota</taxon>
        <taxon>Alphaproteobacteria</taxon>
        <taxon>Maricaulales</taxon>
        <taxon>Robiginitomaculaceae</taxon>
        <taxon>Algimonas</taxon>
    </lineage>
</organism>
<gene>
    <name evidence="1" type="ORF">GCM10007854_03940</name>
</gene>
<comment type="caution">
    <text evidence="1">The sequence shown here is derived from an EMBL/GenBank/DDBJ whole genome shotgun (WGS) entry which is preliminary data.</text>
</comment>
<dbReference type="PIRSF" id="PIRSF032025">
    <property type="entry name" value="UCP032025"/>
    <property type="match status" value="1"/>
</dbReference>
<name>A0ABQ5UYD7_9PROT</name>
<reference evidence="1" key="2">
    <citation type="submission" date="2023-01" db="EMBL/GenBank/DDBJ databases">
        <title>Draft genome sequence of Algimonas porphyrae strain NBRC 108216.</title>
        <authorList>
            <person name="Sun Q."/>
            <person name="Mori K."/>
        </authorList>
    </citation>
    <scope>NUCLEOTIDE SEQUENCE</scope>
    <source>
        <strain evidence="1">NBRC 108216</strain>
    </source>
</reference>
<proteinExistence type="predicted"/>
<protein>
    <submittedName>
        <fullName evidence="1">Lysophospholipase</fullName>
    </submittedName>
</protein>
<dbReference type="Pfam" id="PF07370">
    <property type="entry name" value="DUF1489"/>
    <property type="match status" value="1"/>
</dbReference>
<sequence length="144" mass="16148">MMHLQKLSVGSVSIQSLKDWQDTVVGRRLKAGLSPHHEHVTRMFPKQKDALEAGGSIYWVIKGMILCRNPIAGLEEVTRRDGVKACAILMQPELIPVVPTPRRAFQGWRYLKPEDAPADLDDTLGEGDELPPKLMRKLVELGAW</sequence>
<dbReference type="InterPro" id="IPR008320">
    <property type="entry name" value="UCP032025"/>
</dbReference>
<keyword evidence="2" id="KW-1185">Reference proteome</keyword>